<accession>A0ABR2H8C1</accession>
<proteinExistence type="predicted"/>
<evidence type="ECO:0008006" key="3">
    <source>
        <dbReference type="Google" id="ProtNLM"/>
    </source>
</evidence>
<evidence type="ECO:0000313" key="2">
    <source>
        <dbReference type="Proteomes" id="UP001470230"/>
    </source>
</evidence>
<gene>
    <name evidence="1" type="ORF">M9Y10_026333</name>
</gene>
<dbReference type="PANTHER" id="PTHR10292:SF1">
    <property type="entry name" value="CLATHRIN HEAVY CHAIN"/>
    <property type="match status" value="1"/>
</dbReference>
<dbReference type="InterPro" id="IPR016025">
    <property type="entry name" value="Clathrin_H-chain_N"/>
</dbReference>
<dbReference type="SUPFAM" id="SSF50989">
    <property type="entry name" value="Clathrin heavy-chain terminal domain"/>
    <property type="match status" value="1"/>
</dbReference>
<dbReference type="Gene3D" id="2.130.10.110">
    <property type="entry name" value="Clathrin heavy-chain terminal domain"/>
    <property type="match status" value="1"/>
</dbReference>
<evidence type="ECO:0000313" key="1">
    <source>
        <dbReference type="EMBL" id="KAK8842106.1"/>
    </source>
</evidence>
<organism evidence="1 2">
    <name type="scientific">Tritrichomonas musculus</name>
    <dbReference type="NCBI Taxonomy" id="1915356"/>
    <lineage>
        <taxon>Eukaryota</taxon>
        <taxon>Metamonada</taxon>
        <taxon>Parabasalia</taxon>
        <taxon>Tritrichomonadida</taxon>
        <taxon>Tritrichomonadidae</taxon>
        <taxon>Tritrichomonas</taxon>
    </lineage>
</organism>
<sequence>MEVPLISQEVLTFQQIGVDPQFASISNTALSQDKYLCIHEVSDARSYIVIVDLQNNNAVSKEAMKPDAAVMHPSRNIIALTGGSIIQVFDLDQKRRLNSFDLGAKGLVVNYWKWIDEQTLAFVAGGSVFHWSFADLSIPIPVFQLRPQLASGSIMNYSVSHDQQWLVVSGLVREGNQQVGKVQLFSREKNVSQVIDAYVAAFANVGPLQLLV</sequence>
<protein>
    <recommendedName>
        <fullName evidence="3">Clathrin heavy chain</fullName>
    </recommendedName>
</protein>
<dbReference type="Proteomes" id="UP001470230">
    <property type="component" value="Unassembled WGS sequence"/>
</dbReference>
<name>A0ABR2H8C1_9EUKA</name>
<keyword evidence="2" id="KW-1185">Reference proteome</keyword>
<dbReference type="PANTHER" id="PTHR10292">
    <property type="entry name" value="CLATHRIN HEAVY CHAIN RELATED"/>
    <property type="match status" value="1"/>
</dbReference>
<comment type="caution">
    <text evidence="1">The sequence shown here is derived from an EMBL/GenBank/DDBJ whole genome shotgun (WGS) entry which is preliminary data.</text>
</comment>
<dbReference type="EMBL" id="JAPFFF010000039">
    <property type="protein sequence ID" value="KAK8842106.1"/>
    <property type="molecule type" value="Genomic_DNA"/>
</dbReference>
<reference evidence="1 2" key="1">
    <citation type="submission" date="2024-04" db="EMBL/GenBank/DDBJ databases">
        <title>Tritrichomonas musculus Genome.</title>
        <authorList>
            <person name="Alves-Ferreira E."/>
            <person name="Grigg M."/>
            <person name="Lorenzi H."/>
            <person name="Galac M."/>
        </authorList>
    </citation>
    <scope>NUCLEOTIDE SEQUENCE [LARGE SCALE GENOMIC DNA]</scope>
    <source>
        <strain evidence="1 2">EAF2021</strain>
    </source>
</reference>